<accession>A0A1F8ETX6</accession>
<proteinExistence type="predicted"/>
<dbReference type="Proteomes" id="UP000177507">
    <property type="component" value="Unassembled WGS sequence"/>
</dbReference>
<name>A0A1F8ETX6_9BACT</name>
<reference evidence="1 2" key="1">
    <citation type="journal article" date="2016" name="Nat. Commun.">
        <title>Thousands of microbial genomes shed light on interconnected biogeochemical processes in an aquifer system.</title>
        <authorList>
            <person name="Anantharaman K."/>
            <person name="Brown C.T."/>
            <person name="Hug L.A."/>
            <person name="Sharon I."/>
            <person name="Castelle C.J."/>
            <person name="Probst A.J."/>
            <person name="Thomas B.C."/>
            <person name="Singh A."/>
            <person name="Wilkins M.J."/>
            <person name="Karaoz U."/>
            <person name="Brodie E.L."/>
            <person name="Williams K.H."/>
            <person name="Hubbard S.S."/>
            <person name="Banfield J.F."/>
        </authorList>
    </citation>
    <scope>NUCLEOTIDE SEQUENCE [LARGE SCALE GENOMIC DNA]</scope>
</reference>
<evidence type="ECO:0008006" key="3">
    <source>
        <dbReference type="Google" id="ProtNLM"/>
    </source>
</evidence>
<dbReference type="InterPro" id="IPR041164">
    <property type="entry name" value="LDcluster4"/>
</dbReference>
<protein>
    <recommendedName>
        <fullName evidence="3">Protein containing YHS domain protein</fullName>
    </recommendedName>
</protein>
<evidence type="ECO:0000313" key="1">
    <source>
        <dbReference type="EMBL" id="OGN04283.1"/>
    </source>
</evidence>
<comment type="caution">
    <text evidence="1">The sequence shown here is derived from an EMBL/GenBank/DDBJ whole genome shotgun (WGS) entry which is preliminary data.</text>
</comment>
<dbReference type="STRING" id="1802668.A2831_01090"/>
<gene>
    <name evidence="1" type="ORF">A2831_01090</name>
</gene>
<dbReference type="Gene3D" id="3.40.50.450">
    <property type="match status" value="1"/>
</dbReference>
<organism evidence="1 2">
    <name type="scientific">Candidatus Yanofskybacteria bacterium RIFCSPHIGHO2_01_FULL_44_17</name>
    <dbReference type="NCBI Taxonomy" id="1802668"/>
    <lineage>
        <taxon>Bacteria</taxon>
        <taxon>Candidatus Yanofskyibacteriota</taxon>
    </lineage>
</organism>
<dbReference type="EMBL" id="MGJI01000022">
    <property type="protein sequence ID" value="OGN04283.1"/>
    <property type="molecule type" value="Genomic_DNA"/>
</dbReference>
<dbReference type="AlphaFoldDB" id="A0A1F8ETX6"/>
<dbReference type="Pfam" id="PF18306">
    <property type="entry name" value="LDcluster4"/>
    <property type="match status" value="1"/>
</dbReference>
<evidence type="ECO:0000313" key="2">
    <source>
        <dbReference type="Proteomes" id="UP000177507"/>
    </source>
</evidence>
<dbReference type="SUPFAM" id="SSF102405">
    <property type="entry name" value="MCP/YpsA-like"/>
    <property type="match status" value="1"/>
</dbReference>
<sequence>MKYKFVVSGAAEIGHCAVDADKRAYEVGQEIVKHDGILITGATSGIPDFAARGAKEAGGISIGISPAASYTAHVKSYKLPTEHYDFIIYTGFDYSGRNLLLTRSADAVITICGRIGTLNEFTIAFEDNKPIGVLEGTGGMADEIRHIVDMGHRGKGRIVYDSDPKRLIEKLIVLIEKDKEEVDAPETKEEEEFGRGKE</sequence>